<name>E6S880_INTC7</name>
<dbReference type="STRING" id="710696.Intca_0436"/>
<accession>E6S880</accession>
<dbReference type="OrthoDB" id="5193742at2"/>
<evidence type="ECO:0000313" key="1">
    <source>
        <dbReference type="EMBL" id="ADU46984.1"/>
    </source>
</evidence>
<reference evidence="1 2" key="1">
    <citation type="journal article" date="2010" name="Stand. Genomic Sci.">
        <title>Complete genome sequence of Intrasporangium calvum type strain (7 KIP).</title>
        <authorList>
            <person name="Del Rio T.G."/>
            <person name="Chertkov O."/>
            <person name="Yasawong M."/>
            <person name="Lucas S."/>
            <person name="Deshpande S."/>
            <person name="Cheng J.F."/>
            <person name="Detter C."/>
            <person name="Tapia R."/>
            <person name="Han C."/>
            <person name="Goodwin L."/>
            <person name="Pitluck S."/>
            <person name="Liolios K."/>
            <person name="Ivanova N."/>
            <person name="Mavromatis K."/>
            <person name="Pati A."/>
            <person name="Chen A."/>
            <person name="Palaniappan K."/>
            <person name="Land M."/>
            <person name="Hauser L."/>
            <person name="Chang Y.J."/>
            <person name="Jeffries C.D."/>
            <person name="Rohde M."/>
            <person name="Pukall R."/>
            <person name="Sikorski J."/>
            <person name="Goker M."/>
            <person name="Woyke T."/>
            <person name="Bristow J."/>
            <person name="Eisen J.A."/>
            <person name="Markowitz V."/>
            <person name="Hugenholtz P."/>
            <person name="Kyrpides N.C."/>
            <person name="Klenk H.P."/>
            <person name="Lapidus A."/>
        </authorList>
    </citation>
    <scope>NUCLEOTIDE SEQUENCE [LARGE SCALE GENOMIC DNA]</scope>
    <source>
        <strain evidence="2">ATCC 23552 / DSM 43043 / JCM 3097 / NBRC 12989 / 7 KIP</strain>
    </source>
</reference>
<dbReference type="EMBL" id="CP002343">
    <property type="protein sequence ID" value="ADU46984.1"/>
    <property type="molecule type" value="Genomic_DNA"/>
</dbReference>
<gene>
    <name evidence="1" type="ordered locus">Intca_0436</name>
</gene>
<protein>
    <recommendedName>
        <fullName evidence="3">Lipoprotein</fullName>
    </recommendedName>
</protein>
<dbReference type="HOGENOM" id="CLU_146479_0_0_11"/>
<dbReference type="RefSeq" id="WP_013491305.1">
    <property type="nucleotide sequence ID" value="NC_014830.1"/>
</dbReference>
<dbReference type="AlphaFoldDB" id="E6S880"/>
<sequence>MPLSRVAGLVVLAPLVLGTAGCGSPEAATATSAASRFVRLASDDVAAACDLLAPATRSKVTEDGGGDCAAGLRSADLPAGSATGPDVDPEIAGHTAMVTTGGQTLFLALFDDGWKVIAAGCTRTSADLATPYDCAVRGE</sequence>
<evidence type="ECO:0008006" key="3">
    <source>
        <dbReference type="Google" id="ProtNLM"/>
    </source>
</evidence>
<proteinExistence type="predicted"/>
<evidence type="ECO:0000313" key="2">
    <source>
        <dbReference type="Proteomes" id="UP000008914"/>
    </source>
</evidence>
<organism evidence="1 2">
    <name type="scientific">Intrasporangium calvum (strain ATCC 23552 / DSM 43043 / JCM 3097 / NBRC 12989 / NCIMB 10167 / NRRL B-3866 / 7 KIP)</name>
    <dbReference type="NCBI Taxonomy" id="710696"/>
    <lineage>
        <taxon>Bacteria</taxon>
        <taxon>Bacillati</taxon>
        <taxon>Actinomycetota</taxon>
        <taxon>Actinomycetes</taxon>
        <taxon>Micrococcales</taxon>
        <taxon>Intrasporangiaceae</taxon>
        <taxon>Intrasporangium</taxon>
    </lineage>
</organism>
<keyword evidence="2" id="KW-1185">Reference proteome</keyword>
<dbReference type="Proteomes" id="UP000008914">
    <property type="component" value="Chromosome"/>
</dbReference>
<dbReference type="eggNOG" id="ENOG503355G">
    <property type="taxonomic scope" value="Bacteria"/>
</dbReference>
<dbReference type="PROSITE" id="PS51257">
    <property type="entry name" value="PROKAR_LIPOPROTEIN"/>
    <property type="match status" value="1"/>
</dbReference>
<dbReference type="KEGG" id="ica:Intca_0436"/>